<dbReference type="Pfam" id="PF00249">
    <property type="entry name" value="Myb_DNA-binding"/>
    <property type="match status" value="1"/>
</dbReference>
<gene>
    <name evidence="3" type="ORF">SteCoe_10123</name>
</gene>
<protein>
    <recommendedName>
        <fullName evidence="5">Myb-like DNA-binding domain containing protein</fullName>
    </recommendedName>
</protein>
<name>A0A1R2CG98_9CILI</name>
<dbReference type="Gene3D" id="1.10.10.60">
    <property type="entry name" value="Homeodomain-like"/>
    <property type="match status" value="1"/>
</dbReference>
<dbReference type="PANTHER" id="PTHR45614">
    <property type="entry name" value="MYB PROTEIN-RELATED"/>
    <property type="match status" value="1"/>
</dbReference>
<dbReference type="SMART" id="SM00717">
    <property type="entry name" value="SANT"/>
    <property type="match status" value="1"/>
</dbReference>
<dbReference type="GO" id="GO:0000981">
    <property type="term" value="F:DNA-binding transcription factor activity, RNA polymerase II-specific"/>
    <property type="evidence" value="ECO:0007669"/>
    <property type="project" value="TreeGrafter"/>
</dbReference>
<dbReference type="InterPro" id="IPR009057">
    <property type="entry name" value="Homeodomain-like_sf"/>
</dbReference>
<proteinExistence type="predicted"/>
<dbReference type="AlphaFoldDB" id="A0A1R2CG98"/>
<dbReference type="OrthoDB" id="2143914at2759"/>
<evidence type="ECO:0000313" key="3">
    <source>
        <dbReference type="EMBL" id="OMJ88049.1"/>
    </source>
</evidence>
<evidence type="ECO:0000313" key="4">
    <source>
        <dbReference type="Proteomes" id="UP000187209"/>
    </source>
</evidence>
<dbReference type="GO" id="GO:0005634">
    <property type="term" value="C:nucleus"/>
    <property type="evidence" value="ECO:0007669"/>
    <property type="project" value="TreeGrafter"/>
</dbReference>
<organism evidence="3 4">
    <name type="scientific">Stentor coeruleus</name>
    <dbReference type="NCBI Taxonomy" id="5963"/>
    <lineage>
        <taxon>Eukaryota</taxon>
        <taxon>Sar</taxon>
        <taxon>Alveolata</taxon>
        <taxon>Ciliophora</taxon>
        <taxon>Postciliodesmatophora</taxon>
        <taxon>Heterotrichea</taxon>
        <taxon>Heterotrichida</taxon>
        <taxon>Stentoridae</taxon>
        <taxon>Stentor</taxon>
    </lineage>
</organism>
<dbReference type="InterPro" id="IPR017930">
    <property type="entry name" value="Myb_dom"/>
</dbReference>
<dbReference type="PROSITE" id="PS50090">
    <property type="entry name" value="MYB_LIKE"/>
    <property type="match status" value="1"/>
</dbReference>
<comment type="caution">
    <text evidence="3">The sequence shown here is derived from an EMBL/GenBank/DDBJ whole genome shotgun (WGS) entry which is preliminary data.</text>
</comment>
<dbReference type="EMBL" id="MPUH01000161">
    <property type="protein sequence ID" value="OMJ88049.1"/>
    <property type="molecule type" value="Genomic_DNA"/>
</dbReference>
<keyword evidence="4" id="KW-1185">Reference proteome</keyword>
<dbReference type="SUPFAM" id="SSF46689">
    <property type="entry name" value="Homeodomain-like"/>
    <property type="match status" value="1"/>
</dbReference>
<dbReference type="CDD" id="cd00167">
    <property type="entry name" value="SANT"/>
    <property type="match status" value="1"/>
</dbReference>
<feature type="domain" description="Myb-like" evidence="1">
    <location>
        <begin position="36"/>
        <end position="86"/>
    </location>
</feature>
<dbReference type="InterPro" id="IPR050560">
    <property type="entry name" value="MYB_TF"/>
</dbReference>
<dbReference type="PROSITE" id="PS51294">
    <property type="entry name" value="HTH_MYB"/>
    <property type="match status" value="1"/>
</dbReference>
<dbReference type="Pfam" id="PF13921">
    <property type="entry name" value="Myb_DNA-bind_6"/>
    <property type="match status" value="1"/>
</dbReference>
<feature type="domain" description="HTH myb-type" evidence="2">
    <location>
        <begin position="36"/>
        <end position="90"/>
    </location>
</feature>
<dbReference type="Proteomes" id="UP000187209">
    <property type="component" value="Unassembled WGS sequence"/>
</dbReference>
<dbReference type="InterPro" id="IPR001005">
    <property type="entry name" value="SANT/Myb"/>
</dbReference>
<evidence type="ECO:0008006" key="5">
    <source>
        <dbReference type="Google" id="ProtNLM"/>
    </source>
</evidence>
<evidence type="ECO:0000259" key="2">
    <source>
        <dbReference type="PROSITE" id="PS51294"/>
    </source>
</evidence>
<accession>A0A1R2CG98</accession>
<sequence length="183" mass="21740">MQLVQQHNYDWKLIAKSMPKFSKPNIQQRWEFLIKNNNNKHSFWKKEEDELIIKLYKAYNGNWKKISELVQGRSLAALKNRYYGVLKKREFKPNSEREAADPTEHIHTILTVETMNSDDHQVRKCISPDIFTQKNEETLTPEQKRGRISQLYNDMLVLQAQIHEAEKKIKKIQYPNTGEALNK</sequence>
<reference evidence="3 4" key="1">
    <citation type="submission" date="2016-11" db="EMBL/GenBank/DDBJ databases">
        <title>The macronuclear genome of Stentor coeruleus: a giant cell with tiny introns.</title>
        <authorList>
            <person name="Slabodnick M."/>
            <person name="Ruby J.G."/>
            <person name="Reiff S.B."/>
            <person name="Swart E.C."/>
            <person name="Gosai S."/>
            <person name="Prabakaran S."/>
            <person name="Witkowska E."/>
            <person name="Larue G.E."/>
            <person name="Fisher S."/>
            <person name="Freeman R.M."/>
            <person name="Gunawardena J."/>
            <person name="Chu W."/>
            <person name="Stover N.A."/>
            <person name="Gregory B.D."/>
            <person name="Nowacki M."/>
            <person name="Derisi J."/>
            <person name="Roy S.W."/>
            <person name="Marshall W.F."/>
            <person name="Sood P."/>
        </authorList>
    </citation>
    <scope>NUCLEOTIDE SEQUENCE [LARGE SCALE GENOMIC DNA]</scope>
    <source>
        <strain evidence="3">WM001</strain>
    </source>
</reference>
<dbReference type="PANTHER" id="PTHR45614:SF69">
    <property type="entry name" value="CHROMOSOME UNDETERMINED SCAFFOLD_38, WHOLE GENOME SHOTGUN SEQUENCE"/>
    <property type="match status" value="1"/>
</dbReference>
<evidence type="ECO:0000259" key="1">
    <source>
        <dbReference type="PROSITE" id="PS50090"/>
    </source>
</evidence>
<dbReference type="GO" id="GO:0000978">
    <property type="term" value="F:RNA polymerase II cis-regulatory region sequence-specific DNA binding"/>
    <property type="evidence" value="ECO:0007669"/>
    <property type="project" value="TreeGrafter"/>
</dbReference>